<proteinExistence type="predicted"/>
<evidence type="ECO:0000313" key="3">
    <source>
        <dbReference type="EMBL" id="MBE1426258.1"/>
    </source>
</evidence>
<dbReference type="PANTHER" id="PTHR42954:SF2">
    <property type="entry name" value="FE(2+) TRANSPORT PROTEIN A"/>
    <property type="match status" value="1"/>
</dbReference>
<sequence length="74" mass="8110">MVLSDLIPGNSCTITNLYATDRLGQRLLDLGIFPGASIKVLRNAPLEDPMEVEIGGMLLSLRHEEASFVEVQLK</sequence>
<keyword evidence="1" id="KW-0408">Iron</keyword>
<evidence type="ECO:0000313" key="4">
    <source>
        <dbReference type="Proteomes" id="UP000639010"/>
    </source>
</evidence>
<dbReference type="InterPro" id="IPR052713">
    <property type="entry name" value="FeoA"/>
</dbReference>
<dbReference type="Proteomes" id="UP000639010">
    <property type="component" value="Unassembled WGS sequence"/>
</dbReference>
<comment type="caution">
    <text evidence="3">The sequence shown here is derived from an EMBL/GenBank/DDBJ whole genome shotgun (WGS) entry which is preliminary data.</text>
</comment>
<organism evidence="3 4">
    <name type="scientific">Desulfomicrobium macestii</name>
    <dbReference type="NCBI Taxonomy" id="90731"/>
    <lineage>
        <taxon>Bacteria</taxon>
        <taxon>Pseudomonadati</taxon>
        <taxon>Thermodesulfobacteriota</taxon>
        <taxon>Desulfovibrionia</taxon>
        <taxon>Desulfovibrionales</taxon>
        <taxon>Desulfomicrobiaceae</taxon>
        <taxon>Desulfomicrobium</taxon>
    </lineage>
</organism>
<feature type="domain" description="Ferrous iron transporter FeoA-like" evidence="2">
    <location>
        <begin position="1"/>
        <end position="73"/>
    </location>
</feature>
<dbReference type="RefSeq" id="WP_192624283.1">
    <property type="nucleotide sequence ID" value="NZ_JADBGG010000023.1"/>
</dbReference>
<dbReference type="InterPro" id="IPR008988">
    <property type="entry name" value="Transcriptional_repressor_C"/>
</dbReference>
<dbReference type="PANTHER" id="PTHR42954">
    <property type="entry name" value="FE(2+) TRANSPORT PROTEIN A"/>
    <property type="match status" value="1"/>
</dbReference>
<keyword evidence="4" id="KW-1185">Reference proteome</keyword>
<evidence type="ECO:0000256" key="1">
    <source>
        <dbReference type="ARBA" id="ARBA00023004"/>
    </source>
</evidence>
<dbReference type="SMART" id="SM00899">
    <property type="entry name" value="FeoA"/>
    <property type="match status" value="1"/>
</dbReference>
<dbReference type="InterPro" id="IPR007167">
    <property type="entry name" value="Fe-transptr_FeoA-like"/>
</dbReference>
<accession>A0ABR9H6C1</accession>
<dbReference type="InterPro" id="IPR038157">
    <property type="entry name" value="FeoA_core_dom"/>
</dbReference>
<protein>
    <submittedName>
        <fullName evidence="3">Ferrous iron transport protein A</fullName>
    </submittedName>
</protein>
<reference evidence="3 4" key="1">
    <citation type="submission" date="2020-10" db="EMBL/GenBank/DDBJ databases">
        <title>Genomic Encyclopedia of Type Strains, Phase IV (KMG-IV): sequencing the most valuable type-strain genomes for metagenomic binning, comparative biology and taxonomic classification.</title>
        <authorList>
            <person name="Goeker M."/>
        </authorList>
    </citation>
    <scope>NUCLEOTIDE SEQUENCE [LARGE SCALE GENOMIC DNA]</scope>
    <source>
        <strain evidence="3 4">DSM 4194</strain>
    </source>
</reference>
<dbReference type="EMBL" id="JADBGG010000023">
    <property type="protein sequence ID" value="MBE1426258.1"/>
    <property type="molecule type" value="Genomic_DNA"/>
</dbReference>
<dbReference type="SUPFAM" id="SSF50037">
    <property type="entry name" value="C-terminal domain of transcriptional repressors"/>
    <property type="match status" value="1"/>
</dbReference>
<evidence type="ECO:0000259" key="2">
    <source>
        <dbReference type="SMART" id="SM00899"/>
    </source>
</evidence>
<dbReference type="Pfam" id="PF04023">
    <property type="entry name" value="FeoA"/>
    <property type="match status" value="1"/>
</dbReference>
<name>A0ABR9H6C1_9BACT</name>
<dbReference type="Gene3D" id="2.30.30.90">
    <property type="match status" value="1"/>
</dbReference>
<gene>
    <name evidence="3" type="ORF">H4684_002922</name>
</gene>